<feature type="non-terminal residue" evidence="1">
    <location>
        <position position="39"/>
    </location>
</feature>
<dbReference type="OrthoDB" id="10504197at2759"/>
<dbReference type="AlphaFoldDB" id="A0A653DIG6"/>
<proteinExistence type="predicted"/>
<evidence type="ECO:0000313" key="2">
    <source>
        <dbReference type="Proteomes" id="UP000410492"/>
    </source>
</evidence>
<organism evidence="1 2">
    <name type="scientific">Callosobruchus maculatus</name>
    <name type="common">Southern cowpea weevil</name>
    <name type="synonym">Pulse bruchid</name>
    <dbReference type="NCBI Taxonomy" id="64391"/>
    <lineage>
        <taxon>Eukaryota</taxon>
        <taxon>Metazoa</taxon>
        <taxon>Ecdysozoa</taxon>
        <taxon>Arthropoda</taxon>
        <taxon>Hexapoda</taxon>
        <taxon>Insecta</taxon>
        <taxon>Pterygota</taxon>
        <taxon>Neoptera</taxon>
        <taxon>Endopterygota</taxon>
        <taxon>Coleoptera</taxon>
        <taxon>Polyphaga</taxon>
        <taxon>Cucujiformia</taxon>
        <taxon>Chrysomeloidea</taxon>
        <taxon>Chrysomelidae</taxon>
        <taxon>Bruchinae</taxon>
        <taxon>Bruchini</taxon>
        <taxon>Callosobruchus</taxon>
    </lineage>
</organism>
<evidence type="ECO:0000313" key="1">
    <source>
        <dbReference type="EMBL" id="VEN59779.1"/>
    </source>
</evidence>
<reference evidence="1 2" key="1">
    <citation type="submission" date="2019-01" db="EMBL/GenBank/DDBJ databases">
        <authorList>
            <person name="Sayadi A."/>
        </authorList>
    </citation>
    <scope>NUCLEOTIDE SEQUENCE [LARGE SCALE GENOMIC DNA]</scope>
</reference>
<sequence>MMYSGKLASSKFWIGLGASPSMAISFDLRYCSTSNADLF</sequence>
<dbReference type="EMBL" id="CAACVG010012164">
    <property type="protein sequence ID" value="VEN59779.1"/>
    <property type="molecule type" value="Genomic_DNA"/>
</dbReference>
<name>A0A653DIG6_CALMS</name>
<accession>A0A653DIG6</accession>
<dbReference type="Proteomes" id="UP000410492">
    <property type="component" value="Unassembled WGS sequence"/>
</dbReference>
<protein>
    <submittedName>
        <fullName evidence="1">Uncharacterized protein</fullName>
    </submittedName>
</protein>
<gene>
    <name evidence="1" type="ORF">CALMAC_LOCUS17678</name>
</gene>
<keyword evidence="2" id="KW-1185">Reference proteome</keyword>